<dbReference type="EMBL" id="CAJZCX010000004">
    <property type="protein sequence ID" value="CAG9473027.1"/>
    <property type="molecule type" value="Genomic_DNA"/>
</dbReference>
<proteinExistence type="predicted"/>
<keyword evidence="1" id="KW-1133">Transmembrane helix</keyword>
<evidence type="ECO:0000313" key="3">
    <source>
        <dbReference type="Proteomes" id="UP000779233"/>
    </source>
</evidence>
<gene>
    <name evidence="2" type="ORF">PVW1_120006400</name>
</gene>
<feature type="transmembrane region" description="Helical" evidence="1">
    <location>
        <begin position="237"/>
        <end position="257"/>
    </location>
</feature>
<evidence type="ECO:0000313" key="2">
    <source>
        <dbReference type="EMBL" id="CAG9473027.1"/>
    </source>
</evidence>
<keyword evidence="1" id="KW-0812">Transmembrane</keyword>
<dbReference type="Proteomes" id="UP000779233">
    <property type="component" value="Unassembled WGS sequence"/>
</dbReference>
<accession>A0A8S4H5Q5</accession>
<protein>
    <submittedName>
        <fullName evidence="2">(malaria parasite P. vivax) hypothetical protein</fullName>
    </submittedName>
</protein>
<keyword evidence="1" id="KW-0472">Membrane</keyword>
<dbReference type="VEuPathDB" id="PlasmoDB:PVPAM_110059200"/>
<comment type="caution">
    <text evidence="2">The sequence shown here is derived from an EMBL/GenBank/DDBJ whole genome shotgun (WGS) entry which is preliminary data.</text>
</comment>
<dbReference type="AlphaFoldDB" id="A0A8S4H5Q5"/>
<evidence type="ECO:0000256" key="1">
    <source>
        <dbReference type="SAM" id="Phobius"/>
    </source>
</evidence>
<name>A0A8S4H5Q5_PLAVI</name>
<organism evidence="2 3">
    <name type="scientific">Plasmodium vivax</name>
    <name type="common">malaria parasite P. vivax</name>
    <dbReference type="NCBI Taxonomy" id="5855"/>
    <lineage>
        <taxon>Eukaryota</taxon>
        <taxon>Sar</taxon>
        <taxon>Alveolata</taxon>
        <taxon>Apicomplexa</taxon>
        <taxon>Aconoidasida</taxon>
        <taxon>Haemosporida</taxon>
        <taxon>Plasmodiidae</taxon>
        <taxon>Plasmodium</taxon>
        <taxon>Plasmodium (Plasmodium)</taxon>
    </lineage>
</organism>
<sequence>MWCDPKISEQSYDFFDNILTYVKSAQEVEDDVSIDIKYQDCNGFSSVHVNEHAEEGKKICEHYLKLYNSLINETNNPQTDPNYETKLKFLNYWLNFKLKESGINKTTCVNSFASLMDNYLLKALPFNYTSHFTHNIKEEDLNKMNVLHNLYNTYNKIHSALKKEPCTPEDLILDCSDTCFDEYKVFMSGCIGIKNKFCDELEKFKKLYETLYRTVEDKGDQFSKYFKRLPEDQNINIISTTLLGSTIGLIPLIGILYKFTPLRQVFKPEKKKLPKSYSNNDEELRNISLSNHKYEQFAWNKERYNIKYT</sequence>
<reference evidence="2" key="1">
    <citation type="submission" date="2021-09" db="EMBL/GenBank/DDBJ databases">
        <authorList>
            <consortium name="Pathogen Informatics"/>
        </authorList>
    </citation>
    <scope>NUCLEOTIDE SEQUENCE</scope>
    <source>
        <strain evidence="2">PvW1</strain>
    </source>
</reference>